<evidence type="ECO:0008006" key="2">
    <source>
        <dbReference type="Google" id="ProtNLM"/>
    </source>
</evidence>
<reference evidence="1" key="1">
    <citation type="submission" date="2014-11" db="EMBL/GenBank/DDBJ databases">
        <authorList>
            <person name="Otto D Thomas"/>
            <person name="Naeem Raeece"/>
        </authorList>
    </citation>
    <scope>NUCLEOTIDE SEQUENCE</scope>
</reference>
<dbReference type="EMBL" id="CDMZ01001569">
    <property type="protein sequence ID" value="CEM34556.1"/>
    <property type="molecule type" value="Genomic_DNA"/>
</dbReference>
<accession>A0A0G4GUU3</accession>
<dbReference type="AlphaFoldDB" id="A0A0G4GUU3"/>
<sequence>MASVQDVRYTTQQLSRCVQSGKSETKECKMLEEKMIDQAADVVSRECAGHVEDFRSCYIHNYRLPNCTDEVVNKLTTCQTRITDYIAS</sequence>
<dbReference type="VEuPathDB" id="CryptoDB:Cvel_5241"/>
<proteinExistence type="predicted"/>
<name>A0A0G4GUU3_9ALVE</name>
<protein>
    <recommendedName>
        <fullName evidence="2">IMS import disulfide relay-system CHCH-CHCH-like Cx9C domain-containing protein</fullName>
    </recommendedName>
</protein>
<evidence type="ECO:0000313" key="1">
    <source>
        <dbReference type="EMBL" id="CEM34556.1"/>
    </source>
</evidence>
<organism evidence="1">
    <name type="scientific">Chromera velia CCMP2878</name>
    <dbReference type="NCBI Taxonomy" id="1169474"/>
    <lineage>
        <taxon>Eukaryota</taxon>
        <taxon>Sar</taxon>
        <taxon>Alveolata</taxon>
        <taxon>Colpodellida</taxon>
        <taxon>Chromeraceae</taxon>
        <taxon>Chromera</taxon>
    </lineage>
</organism>
<gene>
    <name evidence="1" type="ORF">Cvel_5241</name>
</gene>